<accession>A0A806DGI1</accession>
<protein>
    <submittedName>
        <fullName evidence="2">Uncharacterized protein</fullName>
    </submittedName>
</protein>
<feature type="coiled-coil region" evidence="1">
    <location>
        <begin position="726"/>
        <end position="760"/>
    </location>
</feature>
<keyword evidence="1" id="KW-0175">Coiled coil</keyword>
<name>A0A806DGI1_MEIRD</name>
<gene>
    <name evidence="2" type="ordered locus">Mrub_0800</name>
</gene>
<feature type="coiled-coil region" evidence="1">
    <location>
        <begin position="403"/>
        <end position="447"/>
    </location>
</feature>
<dbReference type="KEGG" id="mrb:Mrub_0800"/>
<reference evidence="2 3" key="1">
    <citation type="journal article" date="2010" name="Stand. Genomic Sci.">
        <title>Complete genome sequence of Meiothermus ruber type strain (21).</title>
        <authorList>
            <person name="Tindall B.J."/>
            <person name="Sikorski J."/>
            <person name="Lucas S."/>
            <person name="Goltsman E."/>
            <person name="Copeland A."/>
            <person name="Glavina Del Rio T."/>
            <person name="Nolan M."/>
            <person name="Tice H."/>
            <person name="Cheng J.F."/>
            <person name="Han C."/>
            <person name="Pitluck S."/>
            <person name="Liolios K."/>
            <person name="Ivanova N."/>
            <person name="Mavromatis K."/>
            <person name="Ovchinnikova G."/>
            <person name="Pati A."/>
            <person name="Fahnrich R."/>
            <person name="Goodwin L."/>
            <person name="Chen A."/>
            <person name="Palaniappan K."/>
            <person name="Land M."/>
            <person name="Hauser L."/>
            <person name="Chang Y.J."/>
            <person name="Jeffries C.D."/>
            <person name="Rohde M."/>
            <person name="Goker M."/>
            <person name="Woyke T."/>
            <person name="Bristow J."/>
            <person name="Eisen J.A."/>
            <person name="Markowitz V."/>
            <person name="Hugenholtz P."/>
            <person name="Kyrpides N.C."/>
            <person name="Klenk H.P."/>
            <person name="Lapidus A."/>
        </authorList>
    </citation>
    <scope>NUCLEOTIDE SEQUENCE [LARGE SCALE GENOMIC DNA]</scope>
    <source>
        <strain evidence="3">ATCC 35948 / DSM 1279 / VKM B-1258 / 21</strain>
    </source>
</reference>
<dbReference type="EMBL" id="CP001743">
    <property type="protein sequence ID" value="ADD27565.1"/>
    <property type="molecule type" value="Genomic_DNA"/>
</dbReference>
<dbReference type="AlphaFoldDB" id="A0A806DGI1"/>
<evidence type="ECO:0000313" key="3">
    <source>
        <dbReference type="Proteomes" id="UP000006655"/>
    </source>
</evidence>
<organism evidence="2 3">
    <name type="scientific">Meiothermus ruber (strain ATCC 35948 / DSM 1279 / VKM B-1258 / 21)</name>
    <name type="common">Thermus ruber</name>
    <dbReference type="NCBI Taxonomy" id="504728"/>
    <lineage>
        <taxon>Bacteria</taxon>
        <taxon>Thermotogati</taxon>
        <taxon>Deinococcota</taxon>
        <taxon>Deinococci</taxon>
        <taxon>Thermales</taxon>
        <taxon>Thermaceae</taxon>
        <taxon>Meiothermus</taxon>
    </lineage>
</organism>
<evidence type="ECO:0000256" key="1">
    <source>
        <dbReference type="SAM" id="Coils"/>
    </source>
</evidence>
<sequence length="887" mass="96871">MVLTGGQGLSLYQTLSKSLEPVLGDRARVVLEEGVRRLGTSPDKLDASEAETILKRLVYRELQAKMSPSAARSHIEELLKTLGLSGEKTAKAATGGLSAHAQGVLAELEAGLKRFSLYLDWPEVGRLRGLVNAIRQDPEAAAARTLLREGQEVLAQLEEKLQAALLRQTRDIAELEMSLSRVQSVGGAKVRRLENLIRIIQEAHAQETLATAEVERARALAADMRKLVESSVVQNPTGEAAITLDTIEEIVPTEPQVVLKDPTIEAPVVLEEASDGFDDEALVIDLDFEALTSEQLSRIREIDVAEDARRLESLKERYMAVLNQPSVADELAELEAELAAGNPLGERLDAFAELLKAAQQEALTEARVRYEWLADRLGRLELPSERTAPLQARLMVALETLQAGGIPQELAELERNLESLEAEEKANRENQARRARLEAALATLRTEAEHALSPFRGRAQVESFLTALAAPDISEAALSTLRQELSDLLSQLAREREEESLKRMGLRASVQALPSLEPLEADKKHLLQQLEQGLGSLAELEAAVQALVERARGLVLSRLEALEARIQHLERVLKESLIELKKPLQANREALAQGRIADPSPLEQALDDLVAARRASIAEELSRYEAVARSMKGLGGEELEAKVAQARTHLQAGELPDLSEIHMLLGRLRRAQETLRADLGARIGALLEAYAVHKGVGGETALRLKPLCDFLQSAAERLPRLGVSGLLEVRRALEEAERLEAQLAQEYEAAQSVLQELKGADLESLLDVFEAPSPPPSPQPATLPEPEALRQFRIRGVEAVALVEGGQVVAGGLPFAPRSAQVVFDDLINLANELSGQPARLSVISLPQWVLVLVPLKQKGLVILAEKALLSRLLALIERQRDALEAL</sequence>
<keyword evidence="3" id="KW-1185">Reference proteome</keyword>
<dbReference type="Proteomes" id="UP000006655">
    <property type="component" value="Chromosome"/>
</dbReference>
<dbReference type="OrthoDB" id="29130at2"/>
<evidence type="ECO:0000313" key="2">
    <source>
        <dbReference type="EMBL" id="ADD27565.1"/>
    </source>
</evidence>
<feature type="coiled-coil region" evidence="1">
    <location>
        <begin position="140"/>
        <end position="167"/>
    </location>
</feature>
<dbReference type="RefSeq" id="WP_013013084.1">
    <property type="nucleotide sequence ID" value="NC_013946.1"/>
</dbReference>
<proteinExistence type="predicted"/>